<keyword evidence="3" id="KW-1185">Reference proteome</keyword>
<feature type="region of interest" description="Disordered" evidence="1">
    <location>
        <begin position="1"/>
        <end position="27"/>
    </location>
</feature>
<accession>A0A8X6TY59</accession>
<dbReference type="AlphaFoldDB" id="A0A8X6TY59"/>
<name>A0A8X6TY59_NEPPI</name>
<dbReference type="EMBL" id="BMAW01019290">
    <property type="protein sequence ID" value="GFT62569.1"/>
    <property type="molecule type" value="Genomic_DNA"/>
</dbReference>
<feature type="compositionally biased region" description="Basic and acidic residues" evidence="1">
    <location>
        <begin position="1"/>
        <end position="24"/>
    </location>
</feature>
<sequence length="74" mass="8851">MAADRKQEKSNPPEINGRKDDGRYIPKPFSQRKRCKKRLVCFMQSFWHRSVSRWIRALNFIKLETESKRAGKRG</sequence>
<dbReference type="Proteomes" id="UP000887013">
    <property type="component" value="Unassembled WGS sequence"/>
</dbReference>
<gene>
    <name evidence="2" type="ORF">NPIL_147681</name>
</gene>
<proteinExistence type="predicted"/>
<reference evidence="2" key="1">
    <citation type="submission" date="2020-08" db="EMBL/GenBank/DDBJ databases">
        <title>Multicomponent nature underlies the extraordinary mechanical properties of spider dragline silk.</title>
        <authorList>
            <person name="Kono N."/>
            <person name="Nakamura H."/>
            <person name="Mori M."/>
            <person name="Yoshida Y."/>
            <person name="Ohtoshi R."/>
            <person name="Malay A.D."/>
            <person name="Moran D.A.P."/>
            <person name="Tomita M."/>
            <person name="Numata K."/>
            <person name="Arakawa K."/>
        </authorList>
    </citation>
    <scope>NUCLEOTIDE SEQUENCE</scope>
</reference>
<protein>
    <submittedName>
        <fullName evidence="2">Uncharacterized protein</fullName>
    </submittedName>
</protein>
<organism evidence="2 3">
    <name type="scientific">Nephila pilipes</name>
    <name type="common">Giant wood spider</name>
    <name type="synonym">Nephila maculata</name>
    <dbReference type="NCBI Taxonomy" id="299642"/>
    <lineage>
        <taxon>Eukaryota</taxon>
        <taxon>Metazoa</taxon>
        <taxon>Ecdysozoa</taxon>
        <taxon>Arthropoda</taxon>
        <taxon>Chelicerata</taxon>
        <taxon>Arachnida</taxon>
        <taxon>Araneae</taxon>
        <taxon>Araneomorphae</taxon>
        <taxon>Entelegynae</taxon>
        <taxon>Araneoidea</taxon>
        <taxon>Nephilidae</taxon>
        <taxon>Nephila</taxon>
    </lineage>
</organism>
<evidence type="ECO:0000313" key="3">
    <source>
        <dbReference type="Proteomes" id="UP000887013"/>
    </source>
</evidence>
<comment type="caution">
    <text evidence="2">The sequence shown here is derived from an EMBL/GenBank/DDBJ whole genome shotgun (WGS) entry which is preliminary data.</text>
</comment>
<evidence type="ECO:0000313" key="2">
    <source>
        <dbReference type="EMBL" id="GFT62569.1"/>
    </source>
</evidence>
<evidence type="ECO:0000256" key="1">
    <source>
        <dbReference type="SAM" id="MobiDB-lite"/>
    </source>
</evidence>